<accession>A0AAD4BQZ9</accession>
<evidence type="ECO:0008006" key="7">
    <source>
        <dbReference type="Google" id="ProtNLM"/>
    </source>
</evidence>
<protein>
    <recommendedName>
        <fullName evidence="7">Short-chain dehydrogenase/reductase</fullName>
    </recommendedName>
</protein>
<dbReference type="PRINTS" id="PR00081">
    <property type="entry name" value="GDHRDH"/>
</dbReference>
<dbReference type="EMBL" id="WHUW01000018">
    <property type="protein sequence ID" value="KAF8437641.1"/>
    <property type="molecule type" value="Genomic_DNA"/>
</dbReference>
<keyword evidence="3" id="KW-0560">Oxidoreductase</keyword>
<evidence type="ECO:0000313" key="5">
    <source>
        <dbReference type="EMBL" id="KAF8437641.1"/>
    </source>
</evidence>
<dbReference type="PRINTS" id="PR00080">
    <property type="entry name" value="SDRFAMILY"/>
</dbReference>
<dbReference type="Gene3D" id="3.40.50.720">
    <property type="entry name" value="NAD(P)-binding Rossmann-like Domain"/>
    <property type="match status" value="1"/>
</dbReference>
<reference evidence="5" key="2">
    <citation type="journal article" date="2020" name="Nat. Commun.">
        <title>Large-scale genome sequencing of mycorrhizal fungi provides insights into the early evolution of symbiotic traits.</title>
        <authorList>
            <person name="Miyauchi S."/>
            <person name="Kiss E."/>
            <person name="Kuo A."/>
            <person name="Drula E."/>
            <person name="Kohler A."/>
            <person name="Sanchez-Garcia M."/>
            <person name="Morin E."/>
            <person name="Andreopoulos B."/>
            <person name="Barry K.W."/>
            <person name="Bonito G."/>
            <person name="Buee M."/>
            <person name="Carver A."/>
            <person name="Chen C."/>
            <person name="Cichocki N."/>
            <person name="Clum A."/>
            <person name="Culley D."/>
            <person name="Crous P.W."/>
            <person name="Fauchery L."/>
            <person name="Girlanda M."/>
            <person name="Hayes R.D."/>
            <person name="Keri Z."/>
            <person name="LaButti K."/>
            <person name="Lipzen A."/>
            <person name="Lombard V."/>
            <person name="Magnuson J."/>
            <person name="Maillard F."/>
            <person name="Murat C."/>
            <person name="Nolan M."/>
            <person name="Ohm R.A."/>
            <person name="Pangilinan J."/>
            <person name="Pereira M.F."/>
            <person name="Perotto S."/>
            <person name="Peter M."/>
            <person name="Pfister S."/>
            <person name="Riley R."/>
            <person name="Sitrit Y."/>
            <person name="Stielow J.B."/>
            <person name="Szollosi G."/>
            <person name="Zifcakova L."/>
            <person name="Stursova M."/>
            <person name="Spatafora J.W."/>
            <person name="Tedersoo L."/>
            <person name="Vaario L.M."/>
            <person name="Yamada A."/>
            <person name="Yan M."/>
            <person name="Wang P."/>
            <person name="Xu J."/>
            <person name="Bruns T."/>
            <person name="Baldrian P."/>
            <person name="Vilgalys R."/>
            <person name="Dunand C."/>
            <person name="Henrissat B."/>
            <person name="Grigoriev I.V."/>
            <person name="Hibbett D."/>
            <person name="Nagy L.G."/>
            <person name="Martin F.M."/>
        </authorList>
    </citation>
    <scope>NUCLEOTIDE SEQUENCE</scope>
    <source>
        <strain evidence="5">BED1</strain>
    </source>
</reference>
<dbReference type="AlphaFoldDB" id="A0AAD4BQZ9"/>
<evidence type="ECO:0000313" key="6">
    <source>
        <dbReference type="Proteomes" id="UP001194468"/>
    </source>
</evidence>
<comment type="similarity">
    <text evidence="1 4">Belongs to the short-chain dehydrogenases/reductases (SDR) family.</text>
</comment>
<dbReference type="InterPro" id="IPR020904">
    <property type="entry name" value="Sc_DH/Rdtase_CS"/>
</dbReference>
<dbReference type="PANTHER" id="PTHR44169:SF6">
    <property type="entry name" value="NADPH-DEPENDENT 1-ACYLDIHYDROXYACETONE PHOSPHATE REDUCTASE"/>
    <property type="match status" value="1"/>
</dbReference>
<dbReference type="FunFam" id="3.40.50.720:FF:000261">
    <property type="entry name" value="NADPH-dependent 1-acyldihydroxyacetone phosphate reductase"/>
    <property type="match status" value="1"/>
</dbReference>
<dbReference type="Proteomes" id="UP001194468">
    <property type="component" value="Unassembled WGS sequence"/>
</dbReference>
<organism evidence="5 6">
    <name type="scientific">Boletus edulis BED1</name>
    <dbReference type="NCBI Taxonomy" id="1328754"/>
    <lineage>
        <taxon>Eukaryota</taxon>
        <taxon>Fungi</taxon>
        <taxon>Dikarya</taxon>
        <taxon>Basidiomycota</taxon>
        <taxon>Agaricomycotina</taxon>
        <taxon>Agaricomycetes</taxon>
        <taxon>Agaricomycetidae</taxon>
        <taxon>Boletales</taxon>
        <taxon>Boletineae</taxon>
        <taxon>Boletaceae</taxon>
        <taxon>Boletoideae</taxon>
        <taxon>Boletus</taxon>
    </lineage>
</organism>
<dbReference type="SUPFAM" id="SSF51735">
    <property type="entry name" value="NAD(P)-binding Rossmann-fold domains"/>
    <property type="match status" value="1"/>
</dbReference>
<dbReference type="PROSITE" id="PS00061">
    <property type="entry name" value="ADH_SHORT"/>
    <property type="match status" value="1"/>
</dbReference>
<dbReference type="InterPro" id="IPR036291">
    <property type="entry name" value="NAD(P)-bd_dom_sf"/>
</dbReference>
<comment type="caution">
    <text evidence="5">The sequence shown here is derived from an EMBL/GenBank/DDBJ whole genome shotgun (WGS) entry which is preliminary data.</text>
</comment>
<reference evidence="5" key="1">
    <citation type="submission" date="2019-10" db="EMBL/GenBank/DDBJ databases">
        <authorList>
            <consortium name="DOE Joint Genome Institute"/>
            <person name="Kuo A."/>
            <person name="Miyauchi S."/>
            <person name="Kiss E."/>
            <person name="Drula E."/>
            <person name="Kohler A."/>
            <person name="Sanchez-Garcia M."/>
            <person name="Andreopoulos B."/>
            <person name="Barry K.W."/>
            <person name="Bonito G."/>
            <person name="Buee M."/>
            <person name="Carver A."/>
            <person name="Chen C."/>
            <person name="Cichocki N."/>
            <person name="Clum A."/>
            <person name="Culley D."/>
            <person name="Crous P.W."/>
            <person name="Fauchery L."/>
            <person name="Girlanda M."/>
            <person name="Hayes R."/>
            <person name="Keri Z."/>
            <person name="LaButti K."/>
            <person name="Lipzen A."/>
            <person name="Lombard V."/>
            <person name="Magnuson J."/>
            <person name="Maillard F."/>
            <person name="Morin E."/>
            <person name="Murat C."/>
            <person name="Nolan M."/>
            <person name="Ohm R."/>
            <person name="Pangilinan J."/>
            <person name="Pereira M."/>
            <person name="Perotto S."/>
            <person name="Peter M."/>
            <person name="Riley R."/>
            <person name="Sitrit Y."/>
            <person name="Stielow B."/>
            <person name="Szollosi G."/>
            <person name="Zifcakova L."/>
            <person name="Stursova M."/>
            <person name="Spatafora J.W."/>
            <person name="Tedersoo L."/>
            <person name="Vaario L.-M."/>
            <person name="Yamada A."/>
            <person name="Yan M."/>
            <person name="Wang P."/>
            <person name="Xu J."/>
            <person name="Bruns T."/>
            <person name="Baldrian P."/>
            <person name="Vilgalys R."/>
            <person name="Henrissat B."/>
            <person name="Grigoriev I.V."/>
            <person name="Hibbett D."/>
            <person name="Nagy L.G."/>
            <person name="Martin F.M."/>
        </authorList>
    </citation>
    <scope>NUCLEOTIDE SEQUENCE</scope>
    <source>
        <strain evidence="5">BED1</strain>
    </source>
</reference>
<evidence type="ECO:0000256" key="3">
    <source>
        <dbReference type="ARBA" id="ARBA00023002"/>
    </source>
</evidence>
<gene>
    <name evidence="5" type="ORF">L210DRAFT_3405453</name>
</gene>
<evidence type="ECO:0000256" key="2">
    <source>
        <dbReference type="ARBA" id="ARBA00022857"/>
    </source>
</evidence>
<dbReference type="PANTHER" id="PTHR44169">
    <property type="entry name" value="NADPH-DEPENDENT 1-ACYLDIHYDROXYACETONE PHOSPHATE REDUCTASE"/>
    <property type="match status" value="1"/>
</dbReference>
<sequence length="274" mass="29605">MSETQKVVLITGCSAGGIGFALCEEFAARGCIVYATSRRLETMEGFQSPNIRKHTLDVTNGDDIERTVQTILAETGKIDILVNNAGGTAIGPVAEATIDQIRNTFELNTFAALRVSNAVIPSMFKRKEGLIVNIGSIVGLVTTPWNTLYCAAKAALHSISEGLAMECKPFGVKVMLIAPGGVTSNISKNQVATLKLSPTTAYKEYEPKIIERMKASQAPGSMDTNEFARQVVTQALSASPPPYLTLGHNSTLFYLLQWLPRQYALARMYKALIG</sequence>
<keyword evidence="6" id="KW-1185">Reference proteome</keyword>
<evidence type="ECO:0000256" key="1">
    <source>
        <dbReference type="ARBA" id="ARBA00006484"/>
    </source>
</evidence>
<name>A0AAD4BQZ9_BOLED</name>
<keyword evidence="2" id="KW-0521">NADP</keyword>
<dbReference type="CDD" id="cd05374">
    <property type="entry name" value="17beta-HSD-like_SDR_c"/>
    <property type="match status" value="1"/>
</dbReference>
<dbReference type="Pfam" id="PF00106">
    <property type="entry name" value="adh_short"/>
    <property type="match status" value="1"/>
</dbReference>
<evidence type="ECO:0000256" key="4">
    <source>
        <dbReference type="RuleBase" id="RU000363"/>
    </source>
</evidence>
<dbReference type="GO" id="GO:0005783">
    <property type="term" value="C:endoplasmic reticulum"/>
    <property type="evidence" value="ECO:0007669"/>
    <property type="project" value="TreeGrafter"/>
</dbReference>
<dbReference type="GO" id="GO:0016491">
    <property type="term" value="F:oxidoreductase activity"/>
    <property type="evidence" value="ECO:0007669"/>
    <property type="project" value="UniProtKB-KW"/>
</dbReference>
<dbReference type="InterPro" id="IPR002347">
    <property type="entry name" value="SDR_fam"/>
</dbReference>
<proteinExistence type="inferred from homology"/>